<gene>
    <name evidence="2" type="ORF">BILFYP9_04494</name>
</gene>
<organism evidence="2">
    <name type="scientific">Bacteroides intestinalis</name>
    <dbReference type="NCBI Taxonomy" id="329854"/>
    <lineage>
        <taxon>Bacteria</taxon>
        <taxon>Pseudomonadati</taxon>
        <taxon>Bacteroidota</taxon>
        <taxon>Bacteroidia</taxon>
        <taxon>Bacteroidales</taxon>
        <taxon>Bacteroidaceae</taxon>
        <taxon>Bacteroides</taxon>
    </lineage>
</organism>
<keyword evidence="1" id="KW-0472">Membrane</keyword>
<protein>
    <recommendedName>
        <fullName evidence="3">DUF3397 domain-containing protein</fullName>
    </recommendedName>
</protein>
<dbReference type="AlphaFoldDB" id="A0A6N2XDG2"/>
<dbReference type="EMBL" id="CACRSU010000049">
    <property type="protein sequence ID" value="VYT51827.1"/>
    <property type="molecule type" value="Genomic_DNA"/>
</dbReference>
<proteinExistence type="predicted"/>
<feature type="transmembrane region" description="Helical" evidence="1">
    <location>
        <begin position="107"/>
        <end position="126"/>
    </location>
</feature>
<sequence length="128" mass="14709">MSHFIEANIYWIVAIVNLIPVLLLVLFVTFGKIRSNPFIIFIKSVFGYIALFLVLVLVVLSIDMSLAMTVVLIIVFQMIYFPIGGMLLLFLCVSTDMNWVKDNWKRMLLSFVILLLWVLCGVIYVIQC</sequence>
<name>A0A6N2XDG2_9BACE</name>
<feature type="transmembrane region" description="Helical" evidence="1">
    <location>
        <begin position="38"/>
        <end position="60"/>
    </location>
</feature>
<evidence type="ECO:0008006" key="3">
    <source>
        <dbReference type="Google" id="ProtNLM"/>
    </source>
</evidence>
<evidence type="ECO:0000313" key="2">
    <source>
        <dbReference type="EMBL" id="VYT51827.1"/>
    </source>
</evidence>
<accession>A0A6N2XDG2</accession>
<reference evidence="2" key="1">
    <citation type="submission" date="2019-11" db="EMBL/GenBank/DDBJ databases">
        <authorList>
            <person name="Feng L."/>
        </authorList>
    </citation>
    <scope>NUCLEOTIDE SEQUENCE</scope>
    <source>
        <strain evidence="2">BintestinalisLFYP9</strain>
    </source>
</reference>
<keyword evidence="1" id="KW-0812">Transmembrane</keyword>
<feature type="transmembrane region" description="Helical" evidence="1">
    <location>
        <begin position="66"/>
        <end position="95"/>
    </location>
</feature>
<evidence type="ECO:0000256" key="1">
    <source>
        <dbReference type="SAM" id="Phobius"/>
    </source>
</evidence>
<keyword evidence="1" id="KW-1133">Transmembrane helix</keyword>
<feature type="transmembrane region" description="Helical" evidence="1">
    <location>
        <begin position="12"/>
        <end position="31"/>
    </location>
</feature>